<evidence type="ECO:0000256" key="6">
    <source>
        <dbReference type="SAM" id="MobiDB-lite"/>
    </source>
</evidence>
<dbReference type="RefSeq" id="WP_143721187.1">
    <property type="nucleotide sequence ID" value="NZ_VKDB01000014.1"/>
</dbReference>
<dbReference type="PANTHER" id="PTHR13887">
    <property type="entry name" value="GLUTATHIONE S-TRANSFERASE KAPPA"/>
    <property type="match status" value="1"/>
</dbReference>
<dbReference type="GO" id="GO:0016491">
    <property type="term" value="F:oxidoreductase activity"/>
    <property type="evidence" value="ECO:0007669"/>
    <property type="project" value="UniProtKB-KW"/>
</dbReference>
<evidence type="ECO:0000256" key="3">
    <source>
        <dbReference type="ARBA" id="ARBA00023002"/>
    </source>
</evidence>
<organism evidence="8 9">
    <name type="scientific">Deinococcus detaillensis</name>
    <dbReference type="NCBI Taxonomy" id="2592048"/>
    <lineage>
        <taxon>Bacteria</taxon>
        <taxon>Thermotogati</taxon>
        <taxon>Deinococcota</taxon>
        <taxon>Deinococci</taxon>
        <taxon>Deinococcales</taxon>
        <taxon>Deinococcaceae</taxon>
        <taxon>Deinococcus</taxon>
    </lineage>
</organism>
<keyword evidence="3" id="KW-0560">Oxidoreductase</keyword>
<dbReference type="EMBL" id="VKDB01000014">
    <property type="protein sequence ID" value="TSA83174.1"/>
    <property type="molecule type" value="Genomic_DNA"/>
</dbReference>
<dbReference type="PANTHER" id="PTHR13887:SF14">
    <property type="entry name" value="DISULFIDE BOND FORMATION PROTEIN D"/>
    <property type="match status" value="1"/>
</dbReference>
<evidence type="ECO:0000313" key="9">
    <source>
        <dbReference type="Proteomes" id="UP000316092"/>
    </source>
</evidence>
<feature type="domain" description="Thioredoxin-like fold" evidence="7">
    <location>
        <begin position="69"/>
        <end position="244"/>
    </location>
</feature>
<protein>
    <submittedName>
        <fullName evidence="8">DsbA family protein</fullName>
    </submittedName>
</protein>
<keyword evidence="4" id="KW-1015">Disulfide bond</keyword>
<dbReference type="OrthoDB" id="117402at2"/>
<evidence type="ECO:0000256" key="1">
    <source>
        <dbReference type="ARBA" id="ARBA00005791"/>
    </source>
</evidence>
<comment type="caution">
    <text evidence="8">The sequence shown here is derived from an EMBL/GenBank/DDBJ whole genome shotgun (WGS) entry which is preliminary data.</text>
</comment>
<dbReference type="Proteomes" id="UP000316092">
    <property type="component" value="Unassembled WGS sequence"/>
</dbReference>
<dbReference type="InterPro" id="IPR012336">
    <property type="entry name" value="Thioredoxin-like_fold"/>
</dbReference>
<dbReference type="SUPFAM" id="SSF52833">
    <property type="entry name" value="Thioredoxin-like"/>
    <property type="match status" value="1"/>
</dbReference>
<dbReference type="Gene3D" id="3.40.30.10">
    <property type="entry name" value="Glutaredoxin"/>
    <property type="match status" value="1"/>
</dbReference>
<evidence type="ECO:0000256" key="5">
    <source>
        <dbReference type="ARBA" id="ARBA00023284"/>
    </source>
</evidence>
<name>A0A553USJ7_9DEIO</name>
<comment type="similarity">
    <text evidence="1">Belongs to the thioredoxin family. DsbA subfamily.</text>
</comment>
<evidence type="ECO:0000313" key="8">
    <source>
        <dbReference type="EMBL" id="TSA83174.1"/>
    </source>
</evidence>
<keyword evidence="5" id="KW-0676">Redox-active center</keyword>
<evidence type="ECO:0000256" key="2">
    <source>
        <dbReference type="ARBA" id="ARBA00022729"/>
    </source>
</evidence>
<gene>
    <name evidence="8" type="ORF">FNU79_12690</name>
</gene>
<dbReference type="InterPro" id="IPR036249">
    <property type="entry name" value="Thioredoxin-like_sf"/>
</dbReference>
<sequence>MAKLKKNQVSKHRKQGRRSPPPPKKKAPSSGTGLVIGTLLAAFLIAAVVFFLRPSDQTSSAVRTFDLTGQPLLGQADAPVTMVVVEDFKCPACRAFEASVMPQLISKYVDSGTLKVASLTWPFLAKARNLPIDDSLLAAEAAKCVYDQQESAGYFAYSKLLFGSQEDETRVWATKDKLKQLASSLAKLNQTKFGQCLDSDATKARVLNDQKQILAAGVSSTPSIFVGGKLVAQNSLEAISAAVEAASQ</sequence>
<feature type="compositionally biased region" description="Basic residues" evidence="6">
    <location>
        <begin position="1"/>
        <end position="27"/>
    </location>
</feature>
<reference evidence="8 9" key="1">
    <citation type="submission" date="2019-07" db="EMBL/GenBank/DDBJ databases">
        <title>Deinococcus detaillus sp. nov., isolated from humus soil in Antarctica.</title>
        <authorList>
            <person name="Zhang K."/>
        </authorList>
    </citation>
    <scope>NUCLEOTIDE SEQUENCE [LARGE SCALE GENOMIC DNA]</scope>
    <source>
        <strain evidence="8 9">H1</strain>
    </source>
</reference>
<dbReference type="AlphaFoldDB" id="A0A553USJ7"/>
<keyword evidence="2" id="KW-0732">Signal</keyword>
<keyword evidence="9" id="KW-1185">Reference proteome</keyword>
<accession>A0A553USJ7</accession>
<evidence type="ECO:0000256" key="4">
    <source>
        <dbReference type="ARBA" id="ARBA00023157"/>
    </source>
</evidence>
<proteinExistence type="inferred from homology"/>
<feature type="region of interest" description="Disordered" evidence="6">
    <location>
        <begin position="1"/>
        <end position="31"/>
    </location>
</feature>
<dbReference type="Pfam" id="PF13462">
    <property type="entry name" value="Thioredoxin_4"/>
    <property type="match status" value="1"/>
</dbReference>
<evidence type="ECO:0000259" key="7">
    <source>
        <dbReference type="Pfam" id="PF13462"/>
    </source>
</evidence>